<evidence type="ECO:0000256" key="4">
    <source>
        <dbReference type="ARBA" id="ARBA00022771"/>
    </source>
</evidence>
<keyword evidence="2" id="KW-0479">Metal-binding</keyword>
<evidence type="ECO:0000256" key="7">
    <source>
        <dbReference type="PROSITE-ProRule" id="PRU00042"/>
    </source>
</evidence>
<keyword evidence="6" id="KW-0539">Nucleus</keyword>
<dbReference type="GO" id="GO:0005634">
    <property type="term" value="C:nucleus"/>
    <property type="evidence" value="ECO:0007669"/>
    <property type="project" value="UniProtKB-SubCell"/>
</dbReference>
<evidence type="ECO:0000256" key="5">
    <source>
        <dbReference type="ARBA" id="ARBA00022833"/>
    </source>
</evidence>
<name>A0A7S1XD82_9RHOD</name>
<evidence type="ECO:0000256" key="6">
    <source>
        <dbReference type="ARBA" id="ARBA00023242"/>
    </source>
</evidence>
<evidence type="ECO:0000256" key="2">
    <source>
        <dbReference type="ARBA" id="ARBA00022723"/>
    </source>
</evidence>
<dbReference type="PROSITE" id="PS00028">
    <property type="entry name" value="ZINC_FINGER_C2H2_1"/>
    <property type="match status" value="1"/>
</dbReference>
<keyword evidence="5" id="KW-0862">Zinc</keyword>
<dbReference type="FunFam" id="3.30.160.60:FF:000110">
    <property type="entry name" value="Zinc finger protein-like"/>
    <property type="match status" value="1"/>
</dbReference>
<dbReference type="GO" id="GO:0008270">
    <property type="term" value="F:zinc ion binding"/>
    <property type="evidence" value="ECO:0007669"/>
    <property type="project" value="UniProtKB-KW"/>
</dbReference>
<feature type="domain" description="C2H2-type" evidence="8">
    <location>
        <begin position="69"/>
        <end position="96"/>
    </location>
</feature>
<dbReference type="PANTHER" id="PTHR24394">
    <property type="entry name" value="ZINC FINGER PROTEIN"/>
    <property type="match status" value="1"/>
</dbReference>
<evidence type="ECO:0000259" key="8">
    <source>
        <dbReference type="PROSITE" id="PS50157"/>
    </source>
</evidence>
<evidence type="ECO:0000313" key="9">
    <source>
        <dbReference type="EMBL" id="CAD9232102.1"/>
    </source>
</evidence>
<dbReference type="AlphaFoldDB" id="A0A7S1XD82"/>
<dbReference type="SUPFAM" id="SSF57667">
    <property type="entry name" value="beta-beta-alpha zinc fingers"/>
    <property type="match status" value="1"/>
</dbReference>
<dbReference type="InterPro" id="IPR013087">
    <property type="entry name" value="Znf_C2H2_type"/>
</dbReference>
<keyword evidence="4 7" id="KW-0863">Zinc-finger</keyword>
<dbReference type="SMART" id="SM00355">
    <property type="entry name" value="ZnF_C2H2"/>
    <property type="match status" value="2"/>
</dbReference>
<gene>
    <name evidence="9" type="ORF">CCAE0312_LOCUS4183</name>
</gene>
<evidence type="ECO:0000256" key="3">
    <source>
        <dbReference type="ARBA" id="ARBA00022737"/>
    </source>
</evidence>
<sequence length="209" mass="23497">MNHQENLFEQSGYGIFELLIGETVAWSGSTEVQSGLSSENFDTTTEEIPSPFVSKTTEALKDGKPKKRYSCLVCGKAFSWRQNRNTHMRIHTNRMPHSCKGCHKKFKWCSSMKTHRKKCPLYVEASREQSSEQAMFASVDQVDQLFPVPELATSRASFHLGKLDAFKDSETIEPAPSGPTNFELDLSIENLNSIDDDLTWSPSILLAVS</sequence>
<protein>
    <recommendedName>
        <fullName evidence="8">C2H2-type domain-containing protein</fullName>
    </recommendedName>
</protein>
<dbReference type="EMBL" id="HBGH01007653">
    <property type="protein sequence ID" value="CAD9232102.1"/>
    <property type="molecule type" value="Transcribed_RNA"/>
</dbReference>
<dbReference type="GO" id="GO:0000981">
    <property type="term" value="F:DNA-binding transcription factor activity, RNA polymerase II-specific"/>
    <property type="evidence" value="ECO:0007669"/>
    <property type="project" value="TreeGrafter"/>
</dbReference>
<evidence type="ECO:0000256" key="1">
    <source>
        <dbReference type="ARBA" id="ARBA00004123"/>
    </source>
</evidence>
<reference evidence="9" key="1">
    <citation type="submission" date="2021-01" db="EMBL/GenBank/DDBJ databases">
        <authorList>
            <person name="Corre E."/>
            <person name="Pelletier E."/>
            <person name="Niang G."/>
            <person name="Scheremetjew M."/>
            <person name="Finn R."/>
            <person name="Kale V."/>
            <person name="Holt S."/>
            <person name="Cochrane G."/>
            <person name="Meng A."/>
            <person name="Brown T."/>
            <person name="Cohen L."/>
        </authorList>
    </citation>
    <scope>NUCLEOTIDE SEQUENCE</scope>
    <source>
        <strain evidence="9">SAG 36.94</strain>
    </source>
</reference>
<dbReference type="PROSITE" id="PS50157">
    <property type="entry name" value="ZINC_FINGER_C2H2_2"/>
    <property type="match status" value="1"/>
</dbReference>
<comment type="subcellular location">
    <subcellularLocation>
        <location evidence="1">Nucleus</location>
    </subcellularLocation>
</comment>
<accession>A0A7S1XD82</accession>
<dbReference type="Gene3D" id="3.30.160.60">
    <property type="entry name" value="Classic Zinc Finger"/>
    <property type="match status" value="1"/>
</dbReference>
<keyword evidence="3" id="KW-0677">Repeat</keyword>
<dbReference type="PANTHER" id="PTHR24394:SF29">
    <property type="entry name" value="MYONEURIN"/>
    <property type="match status" value="1"/>
</dbReference>
<dbReference type="InterPro" id="IPR036236">
    <property type="entry name" value="Znf_C2H2_sf"/>
</dbReference>
<proteinExistence type="predicted"/>
<organism evidence="9">
    <name type="scientific">Compsopogon caeruleus</name>
    <dbReference type="NCBI Taxonomy" id="31354"/>
    <lineage>
        <taxon>Eukaryota</taxon>
        <taxon>Rhodophyta</taxon>
        <taxon>Compsopogonophyceae</taxon>
        <taxon>Compsopogonales</taxon>
        <taxon>Compsopogonaceae</taxon>
        <taxon>Compsopogon</taxon>
    </lineage>
</organism>